<evidence type="ECO:0000313" key="2">
    <source>
        <dbReference type="Proteomes" id="UP000774570"/>
    </source>
</evidence>
<name>A0ABS7G4U3_9ACTN</name>
<dbReference type="RefSeq" id="WP_220170484.1">
    <property type="nucleotide sequence ID" value="NZ_JAIBOA010000032.1"/>
</dbReference>
<comment type="caution">
    <text evidence="1">The sequence shown here is derived from an EMBL/GenBank/DDBJ whole genome shotgun (WGS) entry which is preliminary data.</text>
</comment>
<dbReference type="Proteomes" id="UP000774570">
    <property type="component" value="Unassembled WGS sequence"/>
</dbReference>
<protein>
    <submittedName>
        <fullName evidence="1">Uncharacterized protein</fullName>
    </submittedName>
</protein>
<organism evidence="1 2">
    <name type="scientific">Actinomadura parmotrematis</name>
    <dbReference type="NCBI Taxonomy" id="2864039"/>
    <lineage>
        <taxon>Bacteria</taxon>
        <taxon>Bacillati</taxon>
        <taxon>Actinomycetota</taxon>
        <taxon>Actinomycetes</taxon>
        <taxon>Streptosporangiales</taxon>
        <taxon>Thermomonosporaceae</taxon>
        <taxon>Actinomadura</taxon>
    </lineage>
</organism>
<gene>
    <name evidence="1" type="ORF">K1Y72_33145</name>
</gene>
<evidence type="ECO:0000313" key="1">
    <source>
        <dbReference type="EMBL" id="MBW8487245.1"/>
    </source>
</evidence>
<sequence>MTARIIAFPRRFIDVQWNDSYDVYAVLCPRCVAAYATPRETAAYDWADTHRCDPEMVALLNTTAAPTGGRAA</sequence>
<reference evidence="1 2" key="1">
    <citation type="submission" date="2021-07" db="EMBL/GenBank/DDBJ databases">
        <title>Actinomadura sp. PM05-2 isolated from lichen.</title>
        <authorList>
            <person name="Somphong A."/>
            <person name="Phongsopitanun W."/>
            <person name="Tanasupawat S."/>
            <person name="Peongsungnone V."/>
        </authorList>
    </citation>
    <scope>NUCLEOTIDE SEQUENCE [LARGE SCALE GENOMIC DNA]</scope>
    <source>
        <strain evidence="1 2">PM05-2</strain>
    </source>
</reference>
<accession>A0ABS7G4U3</accession>
<keyword evidence="2" id="KW-1185">Reference proteome</keyword>
<dbReference type="EMBL" id="JAIBOA010000032">
    <property type="protein sequence ID" value="MBW8487245.1"/>
    <property type="molecule type" value="Genomic_DNA"/>
</dbReference>
<proteinExistence type="predicted"/>